<evidence type="ECO:0000313" key="2">
    <source>
        <dbReference type="Proteomes" id="UP001162480"/>
    </source>
</evidence>
<proteinExistence type="predicted"/>
<protein>
    <submittedName>
        <fullName evidence="1">Uncharacterized protein</fullName>
    </submittedName>
</protein>
<accession>A0AA36B0C8</accession>
<organism evidence="1 2">
    <name type="scientific">Octopus vulgaris</name>
    <name type="common">Common octopus</name>
    <dbReference type="NCBI Taxonomy" id="6645"/>
    <lineage>
        <taxon>Eukaryota</taxon>
        <taxon>Metazoa</taxon>
        <taxon>Spiralia</taxon>
        <taxon>Lophotrochozoa</taxon>
        <taxon>Mollusca</taxon>
        <taxon>Cephalopoda</taxon>
        <taxon>Coleoidea</taxon>
        <taxon>Octopodiformes</taxon>
        <taxon>Octopoda</taxon>
        <taxon>Incirrata</taxon>
        <taxon>Octopodidae</taxon>
        <taxon>Octopus</taxon>
    </lineage>
</organism>
<reference evidence="1" key="1">
    <citation type="submission" date="2023-08" db="EMBL/GenBank/DDBJ databases">
        <authorList>
            <person name="Alioto T."/>
            <person name="Alioto T."/>
            <person name="Gomez Garrido J."/>
        </authorList>
    </citation>
    <scope>NUCLEOTIDE SEQUENCE</scope>
</reference>
<dbReference type="AlphaFoldDB" id="A0AA36B0C8"/>
<dbReference type="EMBL" id="OX597819">
    <property type="protein sequence ID" value="CAI9724916.1"/>
    <property type="molecule type" value="Genomic_DNA"/>
</dbReference>
<evidence type="ECO:0000313" key="1">
    <source>
        <dbReference type="EMBL" id="CAI9724916.1"/>
    </source>
</evidence>
<keyword evidence="2" id="KW-1185">Reference proteome</keyword>
<gene>
    <name evidence="1" type="ORF">OCTVUL_1B021735</name>
</gene>
<name>A0AA36B0C8_OCTVU</name>
<dbReference type="Proteomes" id="UP001162480">
    <property type="component" value="Chromosome 6"/>
</dbReference>
<sequence length="74" mass="8277">MMTVTKSFMEENSMILSVTDAQMDLTVTLIVATGSFLATIKPHILQWHAKLVFSLASISRDAPRKLRQIVNSNK</sequence>